<keyword evidence="1" id="KW-1133">Transmembrane helix</keyword>
<gene>
    <name evidence="3" type="ORF">TES1_0942</name>
</gene>
<evidence type="ECO:0000313" key="4">
    <source>
        <dbReference type="Proteomes" id="UP000019027"/>
    </source>
</evidence>
<keyword evidence="1" id="KW-0812">Transmembrane</keyword>
<proteinExistence type="predicted"/>
<dbReference type="OrthoDB" id="86229at2157"/>
<feature type="transmembrane region" description="Helical" evidence="1">
    <location>
        <begin position="106"/>
        <end position="129"/>
    </location>
</feature>
<dbReference type="AlphaFoldDB" id="W0I2P6"/>
<feature type="transmembrane region" description="Helical" evidence="1">
    <location>
        <begin position="141"/>
        <end position="158"/>
    </location>
</feature>
<dbReference type="PANTHER" id="PTHR33531">
    <property type="entry name" value="RUBRERYTHRIN SUBFAMILY"/>
    <property type="match status" value="1"/>
</dbReference>
<dbReference type="InterPro" id="IPR008553">
    <property type="entry name" value="DUF835"/>
</dbReference>
<dbReference type="PANTHER" id="PTHR33531:SF7">
    <property type="entry name" value="HYPOTHETICAL MEMBRANE PROTEIN, CONSERVED"/>
    <property type="match status" value="1"/>
</dbReference>
<feature type="transmembrane region" description="Helical" evidence="1">
    <location>
        <begin position="80"/>
        <end position="100"/>
    </location>
</feature>
<accession>W0I2P6</accession>
<dbReference type="KEGG" id="ths:TES1_0942"/>
<dbReference type="Pfam" id="PF05763">
    <property type="entry name" value="DUF835"/>
    <property type="match status" value="1"/>
</dbReference>
<evidence type="ECO:0000256" key="1">
    <source>
        <dbReference type="SAM" id="Phobius"/>
    </source>
</evidence>
<dbReference type="RefSeq" id="WP_158505954.1">
    <property type="nucleotide sequence ID" value="NZ_CP006965.1"/>
</dbReference>
<keyword evidence="4" id="KW-1185">Reference proteome</keyword>
<organism evidence="3 4">
    <name type="scientific">Thermococcus paralvinellae</name>
    <dbReference type="NCBI Taxonomy" id="582419"/>
    <lineage>
        <taxon>Archaea</taxon>
        <taxon>Methanobacteriati</taxon>
        <taxon>Methanobacteriota</taxon>
        <taxon>Thermococci</taxon>
        <taxon>Thermococcales</taxon>
        <taxon>Thermococcaceae</taxon>
        <taxon>Thermococcus</taxon>
    </lineage>
</organism>
<feature type="transmembrane region" description="Helical" evidence="1">
    <location>
        <begin position="164"/>
        <end position="189"/>
    </location>
</feature>
<protein>
    <recommendedName>
        <fullName evidence="2">DUF835 domain-containing protein</fullName>
    </recommendedName>
</protein>
<dbReference type="EMBL" id="CP006965">
    <property type="protein sequence ID" value="AHF80326.1"/>
    <property type="molecule type" value="Genomic_DNA"/>
</dbReference>
<dbReference type="HOGENOM" id="CLU_063611_0_0_2"/>
<dbReference type="GeneID" id="24906512"/>
<dbReference type="STRING" id="582419.TES1_0942"/>
<feature type="domain" description="DUF835" evidence="2">
    <location>
        <begin position="218"/>
        <end position="348"/>
    </location>
</feature>
<name>W0I2P6_9EURY</name>
<keyword evidence="1" id="KW-0472">Membrane</keyword>
<dbReference type="Proteomes" id="UP000019027">
    <property type="component" value="Chromosome"/>
</dbReference>
<evidence type="ECO:0000259" key="2">
    <source>
        <dbReference type="Pfam" id="PF05763"/>
    </source>
</evidence>
<evidence type="ECO:0000313" key="3">
    <source>
        <dbReference type="EMBL" id="AHF80326.1"/>
    </source>
</evidence>
<sequence>MLGLDILAAIFVFRAYLKTKRKSALIFSLAWLSDFLAILSAGFSMHEVNSFFIALFGALITYGMLVFLEEEKESVTLSQMRKSTAIPPLFVVYLILLKWYGGINEWTFIIGGPWFIAGAFLIFAGIFMKNLTTTYEKSAKHLYYGFVLFGLHLLPYPFFAREEWYAPIGLTASTILIVWLTTAMIRLVLSPRFTKLYEITKEVEEITIDIKPGVLIVNQEEYKELKEKLKDMPVLAFLRDISNVPERWEYFFVTTALKDGVQNAVSPTDLAKMTELIYRYLKTAADANTTGIIIIDCLEYLLVYNELSAVMKFLTKLRDFVLVNNGTLILVAEKSALGEKNWALLTKLLGQ</sequence>
<reference evidence="3 4" key="1">
    <citation type="journal article" date="2014" name="Int. J. Syst. Evol. Microbiol.">
        <title>Thermococcus paralvinellae sp. nov. and Thermococcus cleftensis sp. nov. of hyperthermophilic heterotrophs from deep-sea hydrothermal vents.</title>
        <authorList>
            <person name="Hensley S.A."/>
            <person name="Jung J.H."/>
            <person name="Park C.S."/>
            <person name="Holden J.F."/>
        </authorList>
    </citation>
    <scope>NUCLEOTIDE SEQUENCE [LARGE SCALE GENOMIC DNA]</scope>
    <source>
        <strain evidence="3 4">ES1</strain>
    </source>
</reference>
<feature type="transmembrane region" description="Helical" evidence="1">
    <location>
        <begin position="24"/>
        <end position="45"/>
    </location>
</feature>
<feature type="transmembrane region" description="Helical" evidence="1">
    <location>
        <begin position="51"/>
        <end position="68"/>
    </location>
</feature>